<evidence type="ECO:0000313" key="6">
    <source>
        <dbReference type="EMBL" id="GGB13572.1"/>
    </source>
</evidence>
<dbReference type="InterPro" id="IPR004561">
    <property type="entry name" value="IsoChor_synthase"/>
</dbReference>
<keyword evidence="4" id="KW-0474">Menaquinone biosynthesis</keyword>
<comment type="function">
    <text evidence="4">Catalyzes the conversion of chorismate to isochorismate.</text>
</comment>
<keyword evidence="4" id="KW-0479">Metal-binding</keyword>
<comment type="cofactor">
    <cofactor evidence="4">
        <name>Mg(2+)</name>
        <dbReference type="ChEBI" id="CHEBI:18420"/>
    </cofactor>
</comment>
<keyword evidence="4" id="KW-0460">Magnesium</keyword>
<feature type="active site" description="Proton acceptor" evidence="4">
    <location>
        <position position="193"/>
    </location>
</feature>
<evidence type="ECO:0000313" key="7">
    <source>
        <dbReference type="Proteomes" id="UP000651977"/>
    </source>
</evidence>
<dbReference type="Proteomes" id="UP000651977">
    <property type="component" value="Unassembled WGS sequence"/>
</dbReference>
<dbReference type="PANTHER" id="PTHR42839:SF2">
    <property type="entry name" value="ISOCHORISMATE SYNTHASE ENTC"/>
    <property type="match status" value="1"/>
</dbReference>
<keyword evidence="3 4" id="KW-0413">Isomerase</keyword>
<comment type="similarity">
    <text evidence="2 4">Belongs to the isochorismate synthase family.</text>
</comment>
<reference evidence="7" key="1">
    <citation type="journal article" date="2019" name="Int. J. Syst. Evol. Microbiol.">
        <title>The Global Catalogue of Microorganisms (GCM) 10K type strain sequencing project: providing services to taxonomists for standard genome sequencing and annotation.</title>
        <authorList>
            <consortium name="The Broad Institute Genomics Platform"/>
            <consortium name="The Broad Institute Genome Sequencing Center for Infectious Disease"/>
            <person name="Wu L."/>
            <person name="Ma J."/>
        </authorList>
    </citation>
    <scope>NUCLEOTIDE SEQUENCE [LARGE SCALE GENOMIC DNA]</scope>
    <source>
        <strain evidence="7">CGMCC 1.10131</strain>
    </source>
</reference>
<dbReference type="Gene3D" id="3.60.120.10">
    <property type="entry name" value="Anthranilate synthase"/>
    <property type="match status" value="1"/>
</dbReference>
<dbReference type="InterPro" id="IPR015890">
    <property type="entry name" value="Chorismate_C"/>
</dbReference>
<name>A0ABQ1I644_9ALTE</name>
<dbReference type="RefSeq" id="WP_055733735.1">
    <property type="nucleotide sequence ID" value="NZ_BMDY01000018.1"/>
</dbReference>
<dbReference type="EC" id="5.4.4.2" evidence="4"/>
<dbReference type="InterPro" id="IPR034681">
    <property type="entry name" value="MenF"/>
</dbReference>
<comment type="catalytic activity">
    <reaction evidence="1 4">
        <text>chorismate = isochorismate</text>
        <dbReference type="Rhea" id="RHEA:18985"/>
        <dbReference type="ChEBI" id="CHEBI:29748"/>
        <dbReference type="ChEBI" id="CHEBI:29780"/>
        <dbReference type="EC" id="5.4.4.2"/>
    </reaction>
</comment>
<dbReference type="InterPro" id="IPR005801">
    <property type="entry name" value="ADC_synthase"/>
</dbReference>
<comment type="pathway">
    <text evidence="4">Quinol/quinone metabolism; 1,4-dihydroxy-2-naphthoate biosynthesis; 1,4-dihydroxy-2-naphthoate from chorismate: step 1/7.</text>
</comment>
<evidence type="ECO:0000256" key="2">
    <source>
        <dbReference type="ARBA" id="ARBA00005297"/>
    </source>
</evidence>
<evidence type="ECO:0000256" key="4">
    <source>
        <dbReference type="HAMAP-Rule" id="MF_01935"/>
    </source>
</evidence>
<feature type="domain" description="Chorismate-utilising enzyme C-terminal" evidence="5">
    <location>
        <begin position="172"/>
        <end position="425"/>
    </location>
</feature>
<gene>
    <name evidence="4 6" type="primary">menF</name>
    <name evidence="6" type="ORF">GCM10007414_28710</name>
</gene>
<organism evidence="6 7">
    <name type="scientific">Agarivorans gilvus</name>
    <dbReference type="NCBI Taxonomy" id="680279"/>
    <lineage>
        <taxon>Bacteria</taxon>
        <taxon>Pseudomonadati</taxon>
        <taxon>Pseudomonadota</taxon>
        <taxon>Gammaproteobacteria</taxon>
        <taxon>Alteromonadales</taxon>
        <taxon>Alteromonadaceae</taxon>
        <taxon>Agarivorans</taxon>
    </lineage>
</organism>
<dbReference type="Pfam" id="PF00425">
    <property type="entry name" value="Chorismate_bind"/>
    <property type="match status" value="1"/>
</dbReference>
<evidence type="ECO:0000256" key="1">
    <source>
        <dbReference type="ARBA" id="ARBA00000799"/>
    </source>
</evidence>
<evidence type="ECO:0000256" key="3">
    <source>
        <dbReference type="ARBA" id="ARBA00023235"/>
    </source>
</evidence>
<accession>A0ABQ1I644</accession>
<dbReference type="HAMAP" id="MF_01935">
    <property type="entry name" value="MenF"/>
    <property type="match status" value="1"/>
</dbReference>
<comment type="caution">
    <text evidence="6">The sequence shown here is derived from an EMBL/GenBank/DDBJ whole genome shotgun (WGS) entry which is preliminary data.</text>
</comment>
<proteinExistence type="inferred from homology"/>
<comment type="pathway">
    <text evidence="4">Quinol/quinone metabolism; menaquinone biosynthesis.</text>
</comment>
<dbReference type="NCBIfam" id="TIGR00543">
    <property type="entry name" value="isochor_syn"/>
    <property type="match status" value="1"/>
</dbReference>
<evidence type="ECO:0000259" key="5">
    <source>
        <dbReference type="Pfam" id="PF00425"/>
    </source>
</evidence>
<dbReference type="EMBL" id="BMDY01000018">
    <property type="protein sequence ID" value="GGB13572.1"/>
    <property type="molecule type" value="Genomic_DNA"/>
</dbReference>
<sequence length="440" mass="49766">MRLSASQFQFLIDQLRQAPQQGFQQACIQLNKLDLLAWLNQQQHTTRGYWKNKHRQQVAFIGAAKSVLDLEQLQAVSEQLDKSNNQLRFYGGIAFSQQSAQWPSFPQHRFILPRFEIRCDGEYTRLFVNANFQQQPELEYQRIKQAFAALRPSRPLPENATKALSRQDQPNAQQWQKLVDEVTSDEFQQHTAKVVLSRQTSIQLNGEINPFTLLQQWQQKEPKCYSFLFQFDGINSFLGCSPERLYSREGSQLVSEALAGTAPRGVSPEQDQQLGQLLLEDAKNQLENQLVVEDLSRRLQELSLHVNALEQLELVKLDRVQHLKRRIQARISPALADRSLLQALHPTPAVGGLPRSSAVEFILKNEGYARGWYAGAVGWLSGAQSEFSVAIRSALVSPQQLSSFAGAGIVAGSQAAQEWQELNHKIATILQLVDEDALLD</sequence>
<dbReference type="PANTHER" id="PTHR42839">
    <property type="entry name" value="ISOCHORISMATE SYNTHASE ENTC"/>
    <property type="match status" value="1"/>
</dbReference>
<keyword evidence="7" id="KW-1185">Reference proteome</keyword>
<feature type="binding site" evidence="4">
    <location>
        <position position="287"/>
    </location>
    <ligand>
        <name>Mg(2+)</name>
        <dbReference type="ChEBI" id="CHEBI:18420"/>
    </ligand>
</feature>
<feature type="active site" description="Proton donor" evidence="4">
    <location>
        <position position="243"/>
    </location>
</feature>
<dbReference type="SUPFAM" id="SSF56322">
    <property type="entry name" value="ADC synthase"/>
    <property type="match status" value="1"/>
</dbReference>
<protein>
    <recommendedName>
        <fullName evidence="4">Isochorismate synthase MenF</fullName>
        <ecNumber evidence="4">5.4.4.2</ecNumber>
    </recommendedName>
    <alternativeName>
        <fullName evidence="4">Isochorismate mutase</fullName>
    </alternativeName>
</protein>
<feature type="binding site" evidence="4">
    <location>
        <position position="421"/>
    </location>
    <ligand>
        <name>Mg(2+)</name>
        <dbReference type="ChEBI" id="CHEBI:18420"/>
    </ligand>
</feature>